<organism evidence="1 2">
    <name type="scientific">Alkalibacterium subtropicum</name>
    <dbReference type="NCBI Taxonomy" id="753702"/>
    <lineage>
        <taxon>Bacteria</taxon>
        <taxon>Bacillati</taxon>
        <taxon>Bacillota</taxon>
        <taxon>Bacilli</taxon>
        <taxon>Lactobacillales</taxon>
        <taxon>Carnobacteriaceae</taxon>
        <taxon>Alkalibacterium</taxon>
    </lineage>
</organism>
<evidence type="ECO:0000313" key="1">
    <source>
        <dbReference type="EMBL" id="SFC45795.1"/>
    </source>
</evidence>
<protein>
    <submittedName>
        <fullName evidence="1">Uncharacterized protein</fullName>
    </submittedName>
</protein>
<dbReference type="Pfam" id="PF20476">
    <property type="entry name" value="DUF6718"/>
    <property type="match status" value="1"/>
</dbReference>
<gene>
    <name evidence="1" type="ORF">SAMN04488102_10757</name>
</gene>
<proteinExistence type="predicted"/>
<dbReference type="InterPro" id="IPR046564">
    <property type="entry name" value="DUF6718"/>
</dbReference>
<keyword evidence="2" id="KW-1185">Reference proteome</keyword>
<accession>A0A1I1JBP3</accession>
<dbReference type="RefSeq" id="WP_177188650.1">
    <property type="nucleotide sequence ID" value="NZ_FOLT01000007.1"/>
</dbReference>
<reference evidence="2" key="1">
    <citation type="submission" date="2016-10" db="EMBL/GenBank/DDBJ databases">
        <authorList>
            <person name="Varghese N."/>
            <person name="Submissions S."/>
        </authorList>
    </citation>
    <scope>NUCLEOTIDE SEQUENCE [LARGE SCALE GENOMIC DNA]</scope>
    <source>
        <strain evidence="2">DSM 23664</strain>
    </source>
</reference>
<dbReference type="EMBL" id="FOLT01000007">
    <property type="protein sequence ID" value="SFC45795.1"/>
    <property type="molecule type" value="Genomic_DNA"/>
</dbReference>
<sequence>MMAYVIAKKHGRNGSVAYTYDSAEIQLISKLEQEYLDRDIDIFITSELCKKKEFLPVFNVGHFELFIESIKKVLK</sequence>
<dbReference type="AlphaFoldDB" id="A0A1I1JBP3"/>
<evidence type="ECO:0000313" key="2">
    <source>
        <dbReference type="Proteomes" id="UP000199612"/>
    </source>
</evidence>
<name>A0A1I1JBP3_9LACT</name>
<dbReference type="Proteomes" id="UP000199612">
    <property type="component" value="Unassembled WGS sequence"/>
</dbReference>